<dbReference type="InterPro" id="IPR013762">
    <property type="entry name" value="Integrase-like_cat_sf"/>
</dbReference>
<name>A0ABZ2XM30_9RHOO</name>
<keyword evidence="2" id="KW-0229">DNA integration</keyword>
<dbReference type="PANTHER" id="PTHR30349:SF64">
    <property type="entry name" value="PROPHAGE INTEGRASE INTD-RELATED"/>
    <property type="match status" value="1"/>
</dbReference>
<dbReference type="Proteomes" id="UP001479520">
    <property type="component" value="Plasmid unnamed1"/>
</dbReference>
<dbReference type="PANTHER" id="PTHR30349">
    <property type="entry name" value="PHAGE INTEGRASE-RELATED"/>
    <property type="match status" value="1"/>
</dbReference>
<keyword evidence="6" id="KW-0614">Plasmid</keyword>
<sequence>MDSVPQVLPSSLVQVVRVSINLGDLPYFDGQSEIAMKNEVAEIRDIHFHRDHVVEGFPLLFCPARIIDGLEMNLFMEHRYRGKFLPPKKGGKRNVRGGVTVDTLGGIANSLRGFLAWLAETNTDWREVYAVADSEKAKEWLPPYRYRKVLIERVKREDISRDTANLYLSHIRQFYEWALKTRRIERIPFTYSRIAIKKPRKDGDFDLLFSTFQDEKALMIQTSDLTIPKKYKSKNDALGEALTPYTAAELRVFFDSKYMQLENRKLWGELGLACGLRAMEVAGFPEDIVVDPVLTDKTVFEATILGKFNKERKILIPRFLMKSLWEFKNSPERLRRAAKWDLLKGSGKRRPLFLNRSGGGIKSKSITNAASKVVEEQLMVGQSFERGFHDLRATFATSLARFMLEKHLPLGFIQYKLMALMGHENFSSTLKYINFARSVTFESQMEDWVNRIFSDLNPTLSAEAKTHAQGVSA</sequence>
<evidence type="ECO:0000259" key="5">
    <source>
        <dbReference type="PROSITE" id="PS51898"/>
    </source>
</evidence>
<keyword evidence="4" id="KW-0233">DNA recombination</keyword>
<dbReference type="PROSITE" id="PS51898">
    <property type="entry name" value="TYR_RECOMBINASE"/>
    <property type="match status" value="1"/>
</dbReference>
<dbReference type="Gene3D" id="1.10.443.10">
    <property type="entry name" value="Intergrase catalytic core"/>
    <property type="match status" value="1"/>
</dbReference>
<dbReference type="InterPro" id="IPR011010">
    <property type="entry name" value="DNA_brk_join_enz"/>
</dbReference>
<reference evidence="6 7" key="1">
    <citation type="submission" date="2024-04" db="EMBL/GenBank/DDBJ databases">
        <title>Dissimilatory iodate-reducing microorganisms contribute to the enrichment of iodine in groundwater.</title>
        <authorList>
            <person name="Jiang Z."/>
        </authorList>
    </citation>
    <scope>NUCLEOTIDE SEQUENCE [LARGE SCALE GENOMIC DNA]</scope>
    <source>
        <strain evidence="6 7">NCP973</strain>
        <plasmid evidence="6 7">unnamed1</plasmid>
    </source>
</reference>
<protein>
    <submittedName>
        <fullName evidence="6">Site-specific integrase</fullName>
    </submittedName>
</protein>
<gene>
    <name evidence="6" type="ORF">AADV58_17045</name>
</gene>
<dbReference type="RefSeq" id="WP_152091027.1">
    <property type="nucleotide sequence ID" value="NZ_CP151407.1"/>
</dbReference>
<geneLocation type="plasmid" evidence="6 7">
    <name>unnamed1</name>
</geneLocation>
<accession>A0ABZ2XM30</accession>
<comment type="similarity">
    <text evidence="1">Belongs to the 'phage' integrase family.</text>
</comment>
<evidence type="ECO:0000256" key="2">
    <source>
        <dbReference type="ARBA" id="ARBA00022908"/>
    </source>
</evidence>
<dbReference type="CDD" id="cd00397">
    <property type="entry name" value="DNA_BRE_C"/>
    <property type="match status" value="1"/>
</dbReference>
<feature type="domain" description="Tyr recombinase" evidence="5">
    <location>
        <begin position="240"/>
        <end position="449"/>
    </location>
</feature>
<evidence type="ECO:0000313" key="6">
    <source>
        <dbReference type="EMBL" id="WZJ23463.1"/>
    </source>
</evidence>
<evidence type="ECO:0000256" key="4">
    <source>
        <dbReference type="ARBA" id="ARBA00023172"/>
    </source>
</evidence>
<proteinExistence type="inferred from homology"/>
<evidence type="ECO:0000256" key="3">
    <source>
        <dbReference type="ARBA" id="ARBA00023125"/>
    </source>
</evidence>
<dbReference type="EMBL" id="CP151407">
    <property type="protein sequence ID" value="WZJ23463.1"/>
    <property type="molecule type" value="Genomic_DNA"/>
</dbReference>
<keyword evidence="7" id="KW-1185">Reference proteome</keyword>
<dbReference type="InterPro" id="IPR002104">
    <property type="entry name" value="Integrase_catalytic"/>
</dbReference>
<evidence type="ECO:0000256" key="1">
    <source>
        <dbReference type="ARBA" id="ARBA00008857"/>
    </source>
</evidence>
<dbReference type="SUPFAM" id="SSF56349">
    <property type="entry name" value="DNA breaking-rejoining enzymes"/>
    <property type="match status" value="1"/>
</dbReference>
<dbReference type="InterPro" id="IPR010998">
    <property type="entry name" value="Integrase_recombinase_N"/>
</dbReference>
<dbReference type="InterPro" id="IPR050090">
    <property type="entry name" value="Tyrosine_recombinase_XerCD"/>
</dbReference>
<evidence type="ECO:0000313" key="7">
    <source>
        <dbReference type="Proteomes" id="UP001479520"/>
    </source>
</evidence>
<dbReference type="Gene3D" id="1.10.150.130">
    <property type="match status" value="1"/>
</dbReference>
<keyword evidence="3" id="KW-0238">DNA-binding</keyword>
<organism evidence="6 7">
    <name type="scientific">Azonexus hydrophilus</name>
    <dbReference type="NCBI Taxonomy" id="418702"/>
    <lineage>
        <taxon>Bacteria</taxon>
        <taxon>Pseudomonadati</taxon>
        <taxon>Pseudomonadota</taxon>
        <taxon>Betaproteobacteria</taxon>
        <taxon>Rhodocyclales</taxon>
        <taxon>Azonexaceae</taxon>
        <taxon>Azonexus</taxon>
    </lineage>
</organism>
<dbReference type="Pfam" id="PF00589">
    <property type="entry name" value="Phage_integrase"/>
    <property type="match status" value="1"/>
</dbReference>